<proteinExistence type="predicted"/>
<name>A0A2Z5G1R9_9BACT</name>
<dbReference type="AlphaFoldDB" id="A0A2Z5G1R9"/>
<evidence type="ECO:0008006" key="4">
    <source>
        <dbReference type="Google" id="ProtNLM"/>
    </source>
</evidence>
<evidence type="ECO:0000256" key="1">
    <source>
        <dbReference type="SAM" id="Phobius"/>
    </source>
</evidence>
<feature type="transmembrane region" description="Helical" evidence="1">
    <location>
        <begin position="49"/>
        <end position="68"/>
    </location>
</feature>
<keyword evidence="1" id="KW-1133">Transmembrane helix</keyword>
<sequence>MLIVSAMQLKAATARAYERVVAPPEALSRLAAQLRPDAAKRPARVSFGLWAWGALAASVILVASFIGWRQTRQSNNLAAELLDQHLAVLSSGAPPEVISSDRHTVKPWFQGRLPFSFNLPEVLPDGTTLNGGDLTYLHGQPAALLLFNIGKHRASVFLIQRSRNGSASVSSGSQSGFVIQYAKTQDLGITAVSDVNPSDLALLMSALVEAQSPR</sequence>
<gene>
    <name evidence="2" type="ORF">ACPOL_3304</name>
</gene>
<keyword evidence="3" id="KW-1185">Reference proteome</keyword>
<accession>A0A2Z5G1R9</accession>
<dbReference type="Proteomes" id="UP000253606">
    <property type="component" value="Chromosome"/>
</dbReference>
<evidence type="ECO:0000313" key="2">
    <source>
        <dbReference type="EMBL" id="AXC12595.1"/>
    </source>
</evidence>
<organism evidence="2 3">
    <name type="scientific">Acidisarcina polymorpha</name>
    <dbReference type="NCBI Taxonomy" id="2211140"/>
    <lineage>
        <taxon>Bacteria</taxon>
        <taxon>Pseudomonadati</taxon>
        <taxon>Acidobacteriota</taxon>
        <taxon>Terriglobia</taxon>
        <taxon>Terriglobales</taxon>
        <taxon>Acidobacteriaceae</taxon>
        <taxon>Acidisarcina</taxon>
    </lineage>
</organism>
<keyword evidence="1" id="KW-0472">Membrane</keyword>
<protein>
    <recommendedName>
        <fullName evidence="4">Transmembrane regulator protein PrtR</fullName>
    </recommendedName>
</protein>
<dbReference type="EMBL" id="CP030840">
    <property type="protein sequence ID" value="AXC12595.1"/>
    <property type="molecule type" value="Genomic_DNA"/>
</dbReference>
<dbReference type="KEGG" id="abas:ACPOL_3304"/>
<evidence type="ECO:0000313" key="3">
    <source>
        <dbReference type="Proteomes" id="UP000253606"/>
    </source>
</evidence>
<keyword evidence="1" id="KW-0812">Transmembrane</keyword>
<reference evidence="2 3" key="1">
    <citation type="journal article" date="2018" name="Front. Microbiol.">
        <title>Hydrolytic Capabilities as a Key to Environmental Success: Chitinolytic and Cellulolytic Acidobacteria From Acidic Sub-arctic Soils and Boreal Peatlands.</title>
        <authorList>
            <person name="Belova S.E."/>
            <person name="Ravin N.V."/>
            <person name="Pankratov T.A."/>
            <person name="Rakitin A.L."/>
            <person name="Ivanova A.A."/>
            <person name="Beletsky A.V."/>
            <person name="Mardanov A.V."/>
            <person name="Sinninghe Damste J.S."/>
            <person name="Dedysh S.N."/>
        </authorList>
    </citation>
    <scope>NUCLEOTIDE SEQUENCE [LARGE SCALE GENOMIC DNA]</scope>
    <source>
        <strain evidence="2 3">SBC82</strain>
    </source>
</reference>